<proteinExistence type="predicted"/>
<name>A0ABQ6MLF3_9STRA</name>
<gene>
    <name evidence="2" type="ORF">TeGR_g13074</name>
</gene>
<evidence type="ECO:0000313" key="2">
    <source>
        <dbReference type="EMBL" id="GMI28576.1"/>
    </source>
</evidence>
<evidence type="ECO:0000256" key="1">
    <source>
        <dbReference type="SAM" id="MobiDB-lite"/>
    </source>
</evidence>
<evidence type="ECO:0000313" key="3">
    <source>
        <dbReference type="Proteomes" id="UP001165060"/>
    </source>
</evidence>
<feature type="compositionally biased region" description="Acidic residues" evidence="1">
    <location>
        <begin position="72"/>
        <end position="91"/>
    </location>
</feature>
<protein>
    <submittedName>
        <fullName evidence="2">Uncharacterized protein</fullName>
    </submittedName>
</protein>
<sequence length="186" mass="20726">MPDSTKSQLRTLHLHTCTRILGADEVHLDGADGVLRVPGLNKRTWEEIREEAKKAKVSLKSRGIGAKFPLEQTEDEEEEGGEEGDDWDDLDKELKKESEMEALGIMEEDGDFSNSPIVTVAGLGEVEQGKRVERLLQVLLPFVNVIQKRQESDANAMLEKIATRERQQKAAGPPGTTEFPTVNKFT</sequence>
<dbReference type="Proteomes" id="UP001165060">
    <property type="component" value="Unassembled WGS sequence"/>
</dbReference>
<keyword evidence="3" id="KW-1185">Reference proteome</keyword>
<dbReference type="EMBL" id="BRYB01004284">
    <property type="protein sequence ID" value="GMI28576.1"/>
    <property type="molecule type" value="Genomic_DNA"/>
</dbReference>
<feature type="region of interest" description="Disordered" evidence="1">
    <location>
        <begin position="164"/>
        <end position="186"/>
    </location>
</feature>
<comment type="caution">
    <text evidence="2">The sequence shown here is derived from an EMBL/GenBank/DDBJ whole genome shotgun (WGS) entry which is preliminary data.</text>
</comment>
<accession>A0ABQ6MLF3</accession>
<organism evidence="2 3">
    <name type="scientific">Tetraparma gracilis</name>
    <dbReference type="NCBI Taxonomy" id="2962635"/>
    <lineage>
        <taxon>Eukaryota</taxon>
        <taxon>Sar</taxon>
        <taxon>Stramenopiles</taxon>
        <taxon>Ochrophyta</taxon>
        <taxon>Bolidophyceae</taxon>
        <taxon>Parmales</taxon>
        <taxon>Triparmaceae</taxon>
        <taxon>Tetraparma</taxon>
    </lineage>
</organism>
<reference evidence="2 3" key="1">
    <citation type="journal article" date="2023" name="Commun. Biol.">
        <title>Genome analysis of Parmales, the sister group of diatoms, reveals the evolutionary specialization of diatoms from phago-mixotrophs to photoautotrophs.</title>
        <authorList>
            <person name="Ban H."/>
            <person name="Sato S."/>
            <person name="Yoshikawa S."/>
            <person name="Yamada K."/>
            <person name="Nakamura Y."/>
            <person name="Ichinomiya M."/>
            <person name="Sato N."/>
            <person name="Blanc-Mathieu R."/>
            <person name="Endo H."/>
            <person name="Kuwata A."/>
            <person name="Ogata H."/>
        </authorList>
    </citation>
    <scope>NUCLEOTIDE SEQUENCE [LARGE SCALE GENOMIC DNA]</scope>
</reference>
<feature type="region of interest" description="Disordered" evidence="1">
    <location>
        <begin position="66"/>
        <end position="92"/>
    </location>
</feature>